<dbReference type="CDD" id="cd06093">
    <property type="entry name" value="PX_domain"/>
    <property type="match status" value="1"/>
</dbReference>
<organism evidence="3 4">
    <name type="scientific">Lagenidium giganteum</name>
    <dbReference type="NCBI Taxonomy" id="4803"/>
    <lineage>
        <taxon>Eukaryota</taxon>
        <taxon>Sar</taxon>
        <taxon>Stramenopiles</taxon>
        <taxon>Oomycota</taxon>
        <taxon>Peronosporomycetes</taxon>
        <taxon>Pythiales</taxon>
        <taxon>Pythiaceae</taxon>
    </lineage>
</organism>
<reference evidence="3" key="1">
    <citation type="submission" date="2022-11" db="EMBL/GenBank/DDBJ databases">
        <authorList>
            <person name="Morgan W.R."/>
            <person name="Tartar A."/>
        </authorList>
    </citation>
    <scope>NUCLEOTIDE SEQUENCE</scope>
    <source>
        <strain evidence="3">ARSEF 373</strain>
    </source>
</reference>
<dbReference type="SUPFAM" id="SSF64268">
    <property type="entry name" value="PX domain"/>
    <property type="match status" value="1"/>
</dbReference>
<dbReference type="AlphaFoldDB" id="A0AAV2YW31"/>
<comment type="caution">
    <text evidence="3">The sequence shown here is derived from an EMBL/GenBank/DDBJ whole genome shotgun (WGS) entry which is preliminary data.</text>
</comment>
<protein>
    <recommendedName>
        <fullName evidence="2">PX domain-containing protein</fullName>
    </recommendedName>
</protein>
<feature type="compositionally biased region" description="Polar residues" evidence="1">
    <location>
        <begin position="200"/>
        <end position="214"/>
    </location>
</feature>
<feature type="region of interest" description="Disordered" evidence="1">
    <location>
        <begin position="461"/>
        <end position="481"/>
    </location>
</feature>
<gene>
    <name evidence="3" type="ORF">N0F65_004533</name>
</gene>
<feature type="compositionally biased region" description="Basic and acidic residues" evidence="1">
    <location>
        <begin position="531"/>
        <end position="543"/>
    </location>
</feature>
<feature type="compositionally biased region" description="Basic and acidic residues" evidence="1">
    <location>
        <begin position="314"/>
        <end position="324"/>
    </location>
</feature>
<dbReference type="InterPro" id="IPR001683">
    <property type="entry name" value="PX_dom"/>
</dbReference>
<feature type="compositionally biased region" description="Basic and acidic residues" evidence="1">
    <location>
        <begin position="338"/>
        <end position="349"/>
    </location>
</feature>
<feature type="compositionally biased region" description="Basic residues" evidence="1">
    <location>
        <begin position="304"/>
        <end position="313"/>
    </location>
</feature>
<reference evidence="3" key="2">
    <citation type="journal article" date="2023" name="Microbiol Resour">
        <title>Decontamination and Annotation of the Draft Genome Sequence of the Oomycete Lagenidium giganteum ARSEF 373.</title>
        <authorList>
            <person name="Morgan W.R."/>
            <person name="Tartar A."/>
        </authorList>
    </citation>
    <scope>NUCLEOTIDE SEQUENCE</scope>
    <source>
        <strain evidence="3">ARSEF 373</strain>
    </source>
</reference>
<dbReference type="Gene3D" id="3.30.1520.10">
    <property type="entry name" value="Phox-like domain"/>
    <property type="match status" value="1"/>
</dbReference>
<sequence>MSRLVVSIGHVEFTVANQTLYVIKVQQDNDEWEVRRTYSDFRRLRDDVQRAMKDDKHQVLDDDCSREFAHAVQELFFPAKRIFGSKKDRVVKERAVDLHHFLIKLLFLTHTYRKAQKALYEHRAMERPQASVGIFYLLRDFLKPLTVKAHSNAQGDLGLDAHEDDEAMRRMIRESKMLSMRTSQQQVSDLPPPPDGQHDANANGNGMHRINSNRSASAAAAPAPAPAPAPVGSKTLKISSLGAKSPLTLSPATLGSNMAAGSPATASDQVPEFVKLSISPTEHSPQELAFVHATTAMPSSEKTRVRKKKKHRSKDKEKGKEHKSKEHRSKKSSSHPPKSKEQRDSDRLSRLTPQLTAQSISIEAQKELERYLSEYNAIMILRYVDRFISKAVTKAPGCYTVTSDNRLMIDSERFLEEIEVTFSDLPSDFDQNFKNASGDWMFPRALDAYVQLKWNSFQGKSSLESPSVLKSSDDEGSDSDYEYQQVGGGYMKSKRDFTQEEADVLQEMIANGTAGRDQVLRLRRQMNEQGWNRRENPGAHDGADDVEEYWTDTDDDEARNTNSSGSSSSVERYSHRNVLNKRLSRRNEIGGLV</sequence>
<feature type="region of interest" description="Disordered" evidence="1">
    <location>
        <begin position="178"/>
        <end position="231"/>
    </location>
</feature>
<proteinExistence type="predicted"/>
<feature type="domain" description="PX" evidence="2">
    <location>
        <begin position="1"/>
        <end position="149"/>
    </location>
</feature>
<dbReference type="Pfam" id="PF00787">
    <property type="entry name" value="PX"/>
    <property type="match status" value="1"/>
</dbReference>
<dbReference type="GO" id="GO:0035091">
    <property type="term" value="F:phosphatidylinositol binding"/>
    <property type="evidence" value="ECO:0007669"/>
    <property type="project" value="InterPro"/>
</dbReference>
<evidence type="ECO:0000313" key="3">
    <source>
        <dbReference type="EMBL" id="DAZ98043.1"/>
    </source>
</evidence>
<dbReference type="Proteomes" id="UP001146120">
    <property type="component" value="Unassembled WGS sequence"/>
</dbReference>
<feature type="compositionally biased region" description="Acidic residues" evidence="1">
    <location>
        <begin position="544"/>
        <end position="557"/>
    </location>
</feature>
<dbReference type="EMBL" id="DAKRPA010000118">
    <property type="protein sequence ID" value="DAZ98043.1"/>
    <property type="molecule type" value="Genomic_DNA"/>
</dbReference>
<accession>A0AAV2YW31</accession>
<feature type="region of interest" description="Disordered" evidence="1">
    <location>
        <begin position="291"/>
        <end position="352"/>
    </location>
</feature>
<evidence type="ECO:0000259" key="2">
    <source>
        <dbReference type="PROSITE" id="PS50195"/>
    </source>
</evidence>
<name>A0AAV2YW31_9STRA</name>
<feature type="compositionally biased region" description="Low complexity" evidence="1">
    <location>
        <begin position="461"/>
        <end position="470"/>
    </location>
</feature>
<feature type="region of interest" description="Disordered" evidence="1">
    <location>
        <begin position="528"/>
        <end position="579"/>
    </location>
</feature>
<evidence type="ECO:0000313" key="4">
    <source>
        <dbReference type="Proteomes" id="UP001146120"/>
    </source>
</evidence>
<dbReference type="InterPro" id="IPR036871">
    <property type="entry name" value="PX_dom_sf"/>
</dbReference>
<evidence type="ECO:0000256" key="1">
    <source>
        <dbReference type="SAM" id="MobiDB-lite"/>
    </source>
</evidence>
<keyword evidence="4" id="KW-1185">Reference proteome</keyword>
<dbReference type="PROSITE" id="PS50195">
    <property type="entry name" value="PX"/>
    <property type="match status" value="1"/>
</dbReference>